<name>A0A4R0RPU3_9APHY</name>
<evidence type="ECO:0008006" key="4">
    <source>
        <dbReference type="Google" id="ProtNLM"/>
    </source>
</evidence>
<evidence type="ECO:0000313" key="2">
    <source>
        <dbReference type="EMBL" id="TCD69183.1"/>
    </source>
</evidence>
<accession>A0A4R0RPU3</accession>
<dbReference type="AlphaFoldDB" id="A0A4R0RPU3"/>
<feature type="region of interest" description="Disordered" evidence="1">
    <location>
        <begin position="77"/>
        <end position="208"/>
    </location>
</feature>
<keyword evidence="3" id="KW-1185">Reference proteome</keyword>
<feature type="compositionally biased region" description="Low complexity" evidence="1">
    <location>
        <begin position="134"/>
        <end position="146"/>
    </location>
</feature>
<evidence type="ECO:0000256" key="1">
    <source>
        <dbReference type="SAM" id="MobiDB-lite"/>
    </source>
</evidence>
<organism evidence="2 3">
    <name type="scientific">Steccherinum ochraceum</name>
    <dbReference type="NCBI Taxonomy" id="92696"/>
    <lineage>
        <taxon>Eukaryota</taxon>
        <taxon>Fungi</taxon>
        <taxon>Dikarya</taxon>
        <taxon>Basidiomycota</taxon>
        <taxon>Agaricomycotina</taxon>
        <taxon>Agaricomycetes</taxon>
        <taxon>Polyporales</taxon>
        <taxon>Steccherinaceae</taxon>
        <taxon>Steccherinum</taxon>
    </lineage>
</organism>
<comment type="caution">
    <text evidence="2">The sequence shown here is derived from an EMBL/GenBank/DDBJ whole genome shotgun (WGS) entry which is preliminary data.</text>
</comment>
<evidence type="ECO:0000313" key="3">
    <source>
        <dbReference type="Proteomes" id="UP000292702"/>
    </source>
</evidence>
<dbReference type="OrthoDB" id="74813at2759"/>
<feature type="compositionally biased region" description="Acidic residues" evidence="1">
    <location>
        <begin position="121"/>
        <end position="133"/>
    </location>
</feature>
<gene>
    <name evidence="2" type="ORF">EIP91_008479</name>
</gene>
<dbReference type="EMBL" id="RWJN01000047">
    <property type="protein sequence ID" value="TCD69183.1"/>
    <property type="molecule type" value="Genomic_DNA"/>
</dbReference>
<feature type="compositionally biased region" description="Polar residues" evidence="1">
    <location>
        <begin position="149"/>
        <end position="160"/>
    </location>
</feature>
<proteinExistence type="predicted"/>
<sequence>MIRIKVETKPPLPPLKAWHLVESSPTIAHIKRTLCTTLLPGQIAQNITLSLDGFLLLDPTPSTVLRDGDLLHIEKQNLPSSTSTASMPVASSSTLPGPRPPKRPLPTDTDSDSSSEKSSDEESSSDSSEDSTSDSDSSSSGSSVDSEPTEVSSKQVTSKQGPVHYVPPGQGKLATQRRNVRRRTKKQYDRLALQEPNDPSNPNDIPVDVGLKRANVKKANSKHLPDTASTPIMMASLSNKNKRRGFKQAMSSARPAKIVFEKDPIHSDATPSEEPGLLPFQSTSDTGVLSSTSHARLVPPSEKQAAGLLPSNVFVTSIDVEDPESRDDEGYVDADNVEQQLEPDEIVLPYDDPVPSVDFGEVHRKWESLPVISQPSQVKTGSLMGWKTLGLNPVTCTPEICLYIGRVIKNTADQLLVSKLVDNTMDGAHVLGGDIAMEEEEEYAWPAILSEGWRMVQ</sequence>
<feature type="compositionally biased region" description="Polar residues" evidence="1">
    <location>
        <begin position="77"/>
        <end position="94"/>
    </location>
</feature>
<dbReference type="Proteomes" id="UP000292702">
    <property type="component" value="Unassembled WGS sequence"/>
</dbReference>
<protein>
    <recommendedName>
        <fullName evidence="4">Coilin</fullName>
    </recommendedName>
</protein>
<dbReference type="STRING" id="92696.A0A4R0RPU3"/>
<reference evidence="2 3" key="1">
    <citation type="submission" date="2018-11" db="EMBL/GenBank/DDBJ databases">
        <title>Genome assembly of Steccherinum ochraceum LE-BIN_3174, the white-rot fungus of the Steccherinaceae family (The Residual Polyporoid clade, Polyporales, Basidiomycota).</title>
        <authorList>
            <person name="Fedorova T.V."/>
            <person name="Glazunova O.A."/>
            <person name="Landesman E.O."/>
            <person name="Moiseenko K.V."/>
            <person name="Psurtseva N.V."/>
            <person name="Savinova O.S."/>
            <person name="Shakhova N.V."/>
            <person name="Tyazhelova T.V."/>
            <person name="Vasina D.V."/>
        </authorList>
    </citation>
    <scope>NUCLEOTIDE SEQUENCE [LARGE SCALE GENOMIC DNA]</scope>
    <source>
        <strain evidence="2 3">LE-BIN_3174</strain>
    </source>
</reference>